<organism evidence="1 2">
    <name type="scientific">Chryseosolibacter indicus</name>
    <dbReference type="NCBI Taxonomy" id="2782351"/>
    <lineage>
        <taxon>Bacteria</taxon>
        <taxon>Pseudomonadati</taxon>
        <taxon>Bacteroidota</taxon>
        <taxon>Cytophagia</taxon>
        <taxon>Cytophagales</taxon>
        <taxon>Chryseotaleaceae</taxon>
        <taxon>Chryseosolibacter</taxon>
    </lineage>
</organism>
<comment type="caution">
    <text evidence="1">The sequence shown here is derived from an EMBL/GenBank/DDBJ whole genome shotgun (WGS) entry which is preliminary data.</text>
</comment>
<accession>A0ABS5VQ01</accession>
<proteinExistence type="predicted"/>
<evidence type="ECO:0000313" key="1">
    <source>
        <dbReference type="EMBL" id="MBT1702929.1"/>
    </source>
</evidence>
<keyword evidence="2" id="KW-1185">Reference proteome</keyword>
<dbReference type="RefSeq" id="WP_254152899.1">
    <property type="nucleotide sequence ID" value="NZ_JAHESD010000010.1"/>
</dbReference>
<sequence length="74" mass="8559">MSQLLNASKPTIEQQIEFVRGARHHVSKEGREAIMLHEHYDLLVAIEENLIAVKNWNETFTKKLEEGSKEVNND</sequence>
<protein>
    <submittedName>
        <fullName evidence="1">Uncharacterized protein</fullName>
    </submittedName>
</protein>
<dbReference type="EMBL" id="JAHESD010000010">
    <property type="protein sequence ID" value="MBT1702929.1"/>
    <property type="molecule type" value="Genomic_DNA"/>
</dbReference>
<name>A0ABS5VQ01_9BACT</name>
<evidence type="ECO:0000313" key="2">
    <source>
        <dbReference type="Proteomes" id="UP000772618"/>
    </source>
</evidence>
<reference evidence="1 2" key="1">
    <citation type="submission" date="2021-05" db="EMBL/GenBank/DDBJ databases">
        <title>A Polyphasic approach of four new species of the genus Ohtaekwangia: Ohtaekwangia histidinii sp. nov., Ohtaekwangia cretensis sp. nov., Ohtaekwangia indiensis sp. nov., Ohtaekwangia reichenbachii sp. nov. from diverse environment.</title>
        <authorList>
            <person name="Octaviana S."/>
        </authorList>
    </citation>
    <scope>NUCLEOTIDE SEQUENCE [LARGE SCALE GENOMIC DNA]</scope>
    <source>
        <strain evidence="1 2">PWU20</strain>
    </source>
</reference>
<gene>
    <name evidence="1" type="ORF">KK060_06540</name>
</gene>
<dbReference type="Proteomes" id="UP000772618">
    <property type="component" value="Unassembled WGS sequence"/>
</dbReference>